<name>A0A8S2MWJ3_9BILA</name>
<dbReference type="SUPFAM" id="SSF53474">
    <property type="entry name" value="alpha/beta-Hydrolases"/>
    <property type="match status" value="1"/>
</dbReference>
<dbReference type="Gene3D" id="3.40.50.1820">
    <property type="entry name" value="alpha/beta hydrolase"/>
    <property type="match status" value="1"/>
</dbReference>
<evidence type="ECO:0000259" key="1">
    <source>
        <dbReference type="Pfam" id="PF12697"/>
    </source>
</evidence>
<dbReference type="InterPro" id="IPR000073">
    <property type="entry name" value="AB_hydrolase_1"/>
</dbReference>
<proteinExistence type="predicted"/>
<reference evidence="2" key="1">
    <citation type="submission" date="2021-02" db="EMBL/GenBank/DDBJ databases">
        <authorList>
            <person name="Nowell W R."/>
        </authorList>
    </citation>
    <scope>NUCLEOTIDE SEQUENCE</scope>
</reference>
<accession>A0A8S2MWJ3</accession>
<dbReference type="InterPro" id="IPR029058">
    <property type="entry name" value="AB_hydrolase_fold"/>
</dbReference>
<gene>
    <name evidence="2" type="ORF">GIL414_LOCUS10334</name>
</gene>
<comment type="caution">
    <text evidence="2">The sequence shown here is derived from an EMBL/GenBank/DDBJ whole genome shotgun (WGS) entry which is preliminary data.</text>
</comment>
<protein>
    <recommendedName>
        <fullName evidence="1">AB hydrolase-1 domain-containing protein</fullName>
    </recommendedName>
</protein>
<dbReference type="EMBL" id="CAJOBJ010003691">
    <property type="protein sequence ID" value="CAF3974536.1"/>
    <property type="molecule type" value="Genomic_DNA"/>
</dbReference>
<evidence type="ECO:0000313" key="3">
    <source>
        <dbReference type="Proteomes" id="UP000681720"/>
    </source>
</evidence>
<sequence length="331" mass="38309">MLRLFQHLSPTYKYSTRFMSIYDRTPTSKTVQLLDRPFVLDSGALTRRPLQLHYWEWLGRKPTVIFCHAASFHGRCYDSIIEYALPNSHVISIDLRGHGRSEKHNSPYSFRWFGEDLADLIEKLDLENVVGVGHSVGGYALVLAACKFIQKGEKKRFSSLLLLDPVIFPHEMYTNENSQEYKNVAATFEPHRRRKSQWSSVDDMMRYFARREPFSRWPTSVLRDYCLHAVDNDFRLLCSPNTEVSIYHNCIHESAQIYDDIRRSNCLHDISIHVARCSKPCTSPISIEASFTAPKLAKCFAKGYDTVLENTSHLFPMETPHLVTKLLKDII</sequence>
<dbReference type="Pfam" id="PF12697">
    <property type="entry name" value="Abhydrolase_6"/>
    <property type="match status" value="1"/>
</dbReference>
<dbReference type="PANTHER" id="PTHR43798">
    <property type="entry name" value="MONOACYLGLYCEROL LIPASE"/>
    <property type="match status" value="1"/>
</dbReference>
<organism evidence="2 3">
    <name type="scientific">Rotaria magnacalcarata</name>
    <dbReference type="NCBI Taxonomy" id="392030"/>
    <lineage>
        <taxon>Eukaryota</taxon>
        <taxon>Metazoa</taxon>
        <taxon>Spiralia</taxon>
        <taxon>Gnathifera</taxon>
        <taxon>Rotifera</taxon>
        <taxon>Eurotatoria</taxon>
        <taxon>Bdelloidea</taxon>
        <taxon>Philodinida</taxon>
        <taxon>Philodinidae</taxon>
        <taxon>Rotaria</taxon>
    </lineage>
</organism>
<dbReference type="AlphaFoldDB" id="A0A8S2MWJ3"/>
<feature type="domain" description="AB hydrolase-1" evidence="1">
    <location>
        <begin position="64"/>
        <end position="323"/>
    </location>
</feature>
<evidence type="ECO:0000313" key="2">
    <source>
        <dbReference type="EMBL" id="CAF3974536.1"/>
    </source>
</evidence>
<dbReference type="Proteomes" id="UP000681720">
    <property type="component" value="Unassembled WGS sequence"/>
</dbReference>
<dbReference type="InterPro" id="IPR050266">
    <property type="entry name" value="AB_hydrolase_sf"/>
</dbReference>